<evidence type="ECO:0000259" key="12">
    <source>
        <dbReference type="Pfam" id="PF00082"/>
    </source>
</evidence>
<dbReference type="GO" id="GO:0016020">
    <property type="term" value="C:membrane"/>
    <property type="evidence" value="ECO:0007669"/>
    <property type="project" value="InterPro"/>
</dbReference>
<dbReference type="InterPro" id="IPR046450">
    <property type="entry name" value="PA_dom_sf"/>
</dbReference>
<feature type="active site" description="Charge relay system" evidence="8 9">
    <location>
        <position position="168"/>
    </location>
</feature>
<dbReference type="CDD" id="cd07489">
    <property type="entry name" value="Peptidases_S8_5"/>
    <property type="match status" value="1"/>
</dbReference>
<evidence type="ECO:0008006" key="17">
    <source>
        <dbReference type="Google" id="ProtNLM"/>
    </source>
</evidence>
<evidence type="ECO:0000256" key="5">
    <source>
        <dbReference type="ARBA" id="ARBA00022729"/>
    </source>
</evidence>
<feature type="domain" description="PA" evidence="13">
    <location>
        <begin position="370"/>
        <end position="442"/>
    </location>
</feature>
<evidence type="ECO:0000256" key="11">
    <source>
        <dbReference type="SAM" id="SignalP"/>
    </source>
</evidence>
<dbReference type="InterPro" id="IPR015500">
    <property type="entry name" value="Peptidase_S8_subtilisin-rel"/>
</dbReference>
<dbReference type="InterPro" id="IPR000209">
    <property type="entry name" value="Peptidase_S8/S53_dom"/>
</dbReference>
<feature type="active site" description="Charge relay system" evidence="8 9">
    <location>
        <position position="517"/>
    </location>
</feature>
<dbReference type="InterPro" id="IPR023828">
    <property type="entry name" value="Peptidase_S8_Ser-AS"/>
</dbReference>
<keyword evidence="7 9" id="KW-0720">Serine protease</keyword>
<protein>
    <recommendedName>
        <fullName evidence="17">Peptidase S8/S53 domain-containing protein</fullName>
    </recommendedName>
</protein>
<keyword evidence="6 9" id="KW-0378">Hydrolase</keyword>
<dbReference type="InterPro" id="IPR034187">
    <property type="entry name" value="Peptidases_S8_5"/>
</dbReference>
<dbReference type="PRINTS" id="PR00723">
    <property type="entry name" value="SUBTILISIN"/>
</dbReference>
<dbReference type="Gene3D" id="3.40.50.200">
    <property type="entry name" value="Peptidase S8/S53 domain"/>
    <property type="match status" value="2"/>
</dbReference>
<dbReference type="GO" id="GO:0006508">
    <property type="term" value="P:proteolysis"/>
    <property type="evidence" value="ECO:0007669"/>
    <property type="project" value="UniProtKB-KW"/>
</dbReference>
<keyword evidence="3" id="KW-0964">Secreted</keyword>
<dbReference type="InterPro" id="IPR050131">
    <property type="entry name" value="Peptidase_S8_subtilisin-like"/>
</dbReference>
<dbReference type="GO" id="GO:0004252">
    <property type="term" value="F:serine-type endopeptidase activity"/>
    <property type="evidence" value="ECO:0007669"/>
    <property type="project" value="UniProtKB-UniRule"/>
</dbReference>
<dbReference type="InterPro" id="IPR010435">
    <property type="entry name" value="C5a/SBT2-like_Fn3"/>
</dbReference>
<dbReference type="HOGENOM" id="CLU_003559_3_1_1"/>
<dbReference type="PROSITE" id="PS00138">
    <property type="entry name" value="SUBTILASE_SER"/>
    <property type="match status" value="1"/>
</dbReference>
<dbReference type="AlphaFoldDB" id="A0A0C3QQC1"/>
<evidence type="ECO:0000256" key="4">
    <source>
        <dbReference type="ARBA" id="ARBA00022670"/>
    </source>
</evidence>
<evidence type="ECO:0000256" key="2">
    <source>
        <dbReference type="ARBA" id="ARBA00022512"/>
    </source>
</evidence>
<accession>A0A0C3QQC1</accession>
<dbReference type="Gene3D" id="3.50.30.30">
    <property type="match status" value="1"/>
</dbReference>
<evidence type="ECO:0000256" key="6">
    <source>
        <dbReference type="ARBA" id="ARBA00022801"/>
    </source>
</evidence>
<evidence type="ECO:0000256" key="3">
    <source>
        <dbReference type="ARBA" id="ARBA00022525"/>
    </source>
</evidence>
<evidence type="ECO:0000313" key="16">
    <source>
        <dbReference type="Proteomes" id="UP000054248"/>
    </source>
</evidence>
<dbReference type="PROSITE" id="PS00137">
    <property type="entry name" value="SUBTILASE_HIS"/>
    <property type="match status" value="1"/>
</dbReference>
<reference evidence="15 16" key="1">
    <citation type="submission" date="2014-04" db="EMBL/GenBank/DDBJ databases">
        <authorList>
            <consortium name="DOE Joint Genome Institute"/>
            <person name="Kuo A."/>
            <person name="Girlanda M."/>
            <person name="Perotto S."/>
            <person name="Kohler A."/>
            <person name="Nagy L.G."/>
            <person name="Floudas D."/>
            <person name="Copeland A."/>
            <person name="Barry K.W."/>
            <person name="Cichocki N."/>
            <person name="Veneault-Fourrey C."/>
            <person name="LaButti K."/>
            <person name="Lindquist E.A."/>
            <person name="Lipzen A."/>
            <person name="Lundell T."/>
            <person name="Morin E."/>
            <person name="Murat C."/>
            <person name="Sun H."/>
            <person name="Tunlid A."/>
            <person name="Henrissat B."/>
            <person name="Grigoriev I.V."/>
            <person name="Hibbett D.S."/>
            <person name="Martin F."/>
            <person name="Nordberg H.P."/>
            <person name="Cantor M.N."/>
            <person name="Hua S.X."/>
        </authorList>
    </citation>
    <scope>NUCLEOTIDE SEQUENCE [LARGE SCALE GENOMIC DNA]</scope>
    <source>
        <strain evidence="15 16">MUT 4182</strain>
    </source>
</reference>
<dbReference type="SUPFAM" id="SSF52743">
    <property type="entry name" value="Subtilisin-like"/>
    <property type="match status" value="1"/>
</dbReference>
<evidence type="ECO:0000313" key="15">
    <source>
        <dbReference type="EMBL" id="KIO30681.1"/>
    </source>
</evidence>
<dbReference type="GO" id="GO:0005615">
    <property type="term" value="C:extracellular space"/>
    <property type="evidence" value="ECO:0007669"/>
    <property type="project" value="TreeGrafter"/>
</dbReference>
<feature type="domain" description="C5a peptidase/Subtilisin-like protease SBT2-like Fn3-like" evidence="14">
    <location>
        <begin position="597"/>
        <end position="709"/>
    </location>
</feature>
<dbReference type="PANTHER" id="PTHR43806">
    <property type="entry name" value="PEPTIDASE S8"/>
    <property type="match status" value="1"/>
</dbReference>
<dbReference type="InterPro" id="IPR022398">
    <property type="entry name" value="Peptidase_S8_His-AS"/>
</dbReference>
<proteinExistence type="inferred from homology"/>
<organism evidence="15 16">
    <name type="scientific">Tulasnella calospora MUT 4182</name>
    <dbReference type="NCBI Taxonomy" id="1051891"/>
    <lineage>
        <taxon>Eukaryota</taxon>
        <taxon>Fungi</taxon>
        <taxon>Dikarya</taxon>
        <taxon>Basidiomycota</taxon>
        <taxon>Agaricomycotina</taxon>
        <taxon>Agaricomycetes</taxon>
        <taxon>Cantharellales</taxon>
        <taxon>Tulasnellaceae</taxon>
        <taxon>Tulasnella</taxon>
    </lineage>
</organism>
<dbReference type="STRING" id="1051891.A0A0C3QQC1"/>
<keyword evidence="5 11" id="KW-0732">Signal</keyword>
<dbReference type="PROSITE" id="PS00136">
    <property type="entry name" value="SUBTILASE_ASP"/>
    <property type="match status" value="1"/>
</dbReference>
<dbReference type="EMBL" id="KN822969">
    <property type="protein sequence ID" value="KIO30681.1"/>
    <property type="molecule type" value="Genomic_DNA"/>
</dbReference>
<dbReference type="Pfam" id="PF02225">
    <property type="entry name" value="PA"/>
    <property type="match status" value="1"/>
</dbReference>
<dbReference type="CDD" id="cd02124">
    <property type="entry name" value="PA_PoS1_like"/>
    <property type="match status" value="1"/>
</dbReference>
<comment type="similarity">
    <text evidence="1 9 10">Belongs to the peptidase S8 family.</text>
</comment>
<dbReference type="InterPro" id="IPR003137">
    <property type="entry name" value="PA_domain"/>
</dbReference>
<dbReference type="InterPro" id="IPR023827">
    <property type="entry name" value="Peptidase_S8_Asp-AS"/>
</dbReference>
<evidence type="ECO:0000256" key="9">
    <source>
        <dbReference type="PROSITE-ProRule" id="PRU01240"/>
    </source>
</evidence>
<feature type="chain" id="PRO_5002169043" description="Peptidase S8/S53 domain-containing protein" evidence="11">
    <location>
        <begin position="21"/>
        <end position="909"/>
    </location>
</feature>
<dbReference type="Pfam" id="PF00082">
    <property type="entry name" value="Peptidase_S8"/>
    <property type="match status" value="1"/>
</dbReference>
<reference evidence="16" key="2">
    <citation type="submission" date="2015-01" db="EMBL/GenBank/DDBJ databases">
        <title>Evolutionary Origins and Diversification of the Mycorrhizal Mutualists.</title>
        <authorList>
            <consortium name="DOE Joint Genome Institute"/>
            <consortium name="Mycorrhizal Genomics Consortium"/>
            <person name="Kohler A."/>
            <person name="Kuo A."/>
            <person name="Nagy L.G."/>
            <person name="Floudas D."/>
            <person name="Copeland A."/>
            <person name="Barry K.W."/>
            <person name="Cichocki N."/>
            <person name="Veneault-Fourrey C."/>
            <person name="LaButti K."/>
            <person name="Lindquist E.A."/>
            <person name="Lipzen A."/>
            <person name="Lundell T."/>
            <person name="Morin E."/>
            <person name="Murat C."/>
            <person name="Riley R."/>
            <person name="Ohm R."/>
            <person name="Sun H."/>
            <person name="Tunlid A."/>
            <person name="Henrissat B."/>
            <person name="Grigoriev I.V."/>
            <person name="Hibbett D.S."/>
            <person name="Martin F."/>
        </authorList>
    </citation>
    <scope>NUCLEOTIDE SEQUENCE [LARGE SCALE GENOMIC DNA]</scope>
    <source>
        <strain evidence="16">MUT 4182</strain>
    </source>
</reference>
<feature type="domain" description="Peptidase S8/S53" evidence="12">
    <location>
        <begin position="159"/>
        <end position="535"/>
    </location>
</feature>
<keyword evidence="16" id="KW-1185">Reference proteome</keyword>
<dbReference type="OrthoDB" id="206201at2759"/>
<dbReference type="PROSITE" id="PS51892">
    <property type="entry name" value="SUBTILASE"/>
    <property type="match status" value="1"/>
</dbReference>
<dbReference type="PANTHER" id="PTHR43806:SF66">
    <property type="entry name" value="SERIN ENDOPEPTIDASE"/>
    <property type="match status" value="1"/>
</dbReference>
<feature type="active site" description="Charge relay system" evidence="8 9">
    <location>
        <position position="217"/>
    </location>
</feature>
<dbReference type="SUPFAM" id="SSF52025">
    <property type="entry name" value="PA domain"/>
    <property type="match status" value="1"/>
</dbReference>
<dbReference type="Proteomes" id="UP000054248">
    <property type="component" value="Unassembled WGS sequence"/>
</dbReference>
<name>A0A0C3QQC1_9AGAM</name>
<evidence type="ECO:0000256" key="8">
    <source>
        <dbReference type="PIRSR" id="PIRSR615500-1"/>
    </source>
</evidence>
<evidence type="ECO:0000259" key="14">
    <source>
        <dbReference type="Pfam" id="PF06280"/>
    </source>
</evidence>
<evidence type="ECO:0000256" key="10">
    <source>
        <dbReference type="RuleBase" id="RU003355"/>
    </source>
</evidence>
<sequence>MHLRGAVLLTLGWSLGTATAAVDIHSIKKGPAGPKVVPGAYIVELDTPNALGKRASISPHAALYHDLNRRAANWNLRKEYDAQDVFVGAAVNVASDEDLVKLASISHVKSISPVYLHPRPQPVKSHIVTGKHDDKLPPDTFSTHKMTGVDKLHAEGIYGKGIKVAVIDTGIDDLHPALGGGFGKGSKVSFGTDLVGDAYTGANAPVPDNDPMDCAGHGTHVAGIIGASTNEYNFTGAAPSADIGAYRVFGCEGSSGDDVIIAALTQAYKDGANILSFEAPSSVVASNIAAKGRIVTIAAGNDGAYGSFYASSPGAGKEVISVASVENTQLIVQTAILSNGHAPVVYYSLTPLRIPGSLPIYALSTDTTVANDGCDPLPDSTPDLSGYVVLIRRGSCTFTQKVTNAAAKGAKYALIYNNVATPVTIDTGDFPAAAISAEDGAYLVSEFVAKTGVTLTFPQTGGASTVPNPQGGLMSSFSTYGPVNDLVFKPSVAAPGGNILSTWPRNLGSYAVLSGTSMATPFVAGSSALLLEATAKQNSALASLGARYRFETTGSPVPSSQTEGDPLQTLAQAGAGLVNVYNAVHYTTSVTPGELILNDTAHARPVQVITVKNKSKKPQTYTISHIPAGTTASFDSDQQAIHYPVPLNTNYAKVSFSRKSLVVPAGGQATFSTTILPPSRVDPKVLPVYSGFIRVVRKDGLEMLNVPYLGVAAKMKNMKIIDRTDYYFGVPLPFVLDSAGNPQNASRTYTFQGNDYPTLFFRLLAGSPVVHVDLVGANTTLSTRSLSQSLVSLSTRSIEVSKDDSLSKRGLGGFWDWLFPHHSGSGTFGKVPIAGQIAEWDYVGRNSDGDAQNNGYNAIEINPPTFANGTAIPNGSYKLLIRALKVTGDPKSQADYDSWTSPLITVAKP</sequence>
<evidence type="ECO:0000259" key="13">
    <source>
        <dbReference type="Pfam" id="PF02225"/>
    </source>
</evidence>
<gene>
    <name evidence="15" type="ORF">M407DRAFT_222887</name>
</gene>
<feature type="signal peptide" evidence="11">
    <location>
        <begin position="1"/>
        <end position="20"/>
    </location>
</feature>
<keyword evidence="2" id="KW-0134">Cell wall</keyword>
<keyword evidence="4 9" id="KW-0645">Protease</keyword>
<dbReference type="InterPro" id="IPR036852">
    <property type="entry name" value="Peptidase_S8/S53_dom_sf"/>
</dbReference>
<evidence type="ECO:0000256" key="1">
    <source>
        <dbReference type="ARBA" id="ARBA00011073"/>
    </source>
</evidence>
<dbReference type="Pfam" id="PF06280">
    <property type="entry name" value="fn3_5"/>
    <property type="match status" value="1"/>
</dbReference>
<evidence type="ECO:0000256" key="7">
    <source>
        <dbReference type="ARBA" id="ARBA00022825"/>
    </source>
</evidence>